<reference evidence="3" key="2">
    <citation type="submission" date="2015-09" db="EMBL/GenBank/DDBJ databases">
        <title>Draft genome sequence of a multidrug-resistant Chryseobacterium indologenes isolate from Malaysia.</title>
        <authorList>
            <person name="Yu C.Y."/>
            <person name="Ang G.Y."/>
            <person name="Chan K.-G."/>
        </authorList>
    </citation>
    <scope>NUCLEOTIDE SEQUENCE [LARGE SCALE GENOMIC DNA]</scope>
    <source>
        <strain evidence="3">CI_885</strain>
    </source>
</reference>
<dbReference type="AlphaFoldDB" id="A0A0N0ZWQ7"/>
<keyword evidence="1" id="KW-0812">Transmembrane</keyword>
<organism evidence="2 3">
    <name type="scientific">Chryseobacterium indologenes</name>
    <name type="common">Flavobacterium indologenes</name>
    <dbReference type="NCBI Taxonomy" id="253"/>
    <lineage>
        <taxon>Bacteria</taxon>
        <taxon>Pseudomonadati</taxon>
        <taxon>Bacteroidota</taxon>
        <taxon>Flavobacteriia</taxon>
        <taxon>Flavobacteriales</taxon>
        <taxon>Weeksellaceae</taxon>
        <taxon>Chryseobacterium group</taxon>
        <taxon>Chryseobacterium</taxon>
    </lineage>
</organism>
<dbReference type="EMBL" id="LJOD01000001">
    <property type="protein sequence ID" value="KPE52998.1"/>
    <property type="molecule type" value="Genomic_DNA"/>
</dbReference>
<dbReference type="Proteomes" id="UP000037953">
    <property type="component" value="Unassembled WGS sequence"/>
</dbReference>
<keyword evidence="1" id="KW-1133">Transmembrane helix</keyword>
<evidence type="ECO:0000313" key="3">
    <source>
        <dbReference type="Proteomes" id="UP000037953"/>
    </source>
</evidence>
<proteinExistence type="predicted"/>
<accession>A0A0N0ZWQ7</accession>
<comment type="caution">
    <text evidence="2">The sequence shown here is derived from an EMBL/GenBank/DDBJ whole genome shotgun (WGS) entry which is preliminary data.</text>
</comment>
<keyword evidence="1" id="KW-0472">Membrane</keyword>
<reference evidence="2 3" key="1">
    <citation type="journal article" date="2015" name="Genom Data">
        <title>Draft genome sequence of a multidrug-resistant Chryseobacterium indologenes isolate from Malaysia.</title>
        <authorList>
            <person name="Yu C.Y."/>
            <person name="Ang G.Y."/>
            <person name="Cheng H.J."/>
            <person name="Cheong Y.M."/>
            <person name="Yin W.F."/>
            <person name="Chan K.G."/>
        </authorList>
    </citation>
    <scope>NUCLEOTIDE SEQUENCE [LARGE SCALE GENOMIC DNA]</scope>
    <source>
        <strain evidence="2 3">CI_885</strain>
    </source>
</reference>
<sequence length="158" mass="18293">MIIFSFRVKELEIKLIILGFSVPVLSFLIWIAIAEYRSKKPKYTQIQVDEKGLHHYGENIQSQSLLYESLSANNEGGAYDVLWTDRGYSESESDLYIFTKNELDIIKAQPVKFKSAVLVRNSNALFAHFVKGIMYFRPDLKIDPKVLERYPIINQITI</sequence>
<evidence type="ECO:0000313" key="2">
    <source>
        <dbReference type="EMBL" id="KPE52998.1"/>
    </source>
</evidence>
<name>A0A0N0ZWQ7_CHRID</name>
<dbReference type="PATRIC" id="fig|253.9.peg.666"/>
<feature type="transmembrane region" description="Helical" evidence="1">
    <location>
        <begin position="15"/>
        <end position="33"/>
    </location>
</feature>
<gene>
    <name evidence="2" type="ORF">AOB46_03140</name>
</gene>
<evidence type="ECO:0000256" key="1">
    <source>
        <dbReference type="SAM" id="Phobius"/>
    </source>
</evidence>
<protein>
    <submittedName>
        <fullName evidence="2">Uncharacterized protein</fullName>
    </submittedName>
</protein>